<feature type="transmembrane region" description="Helical" evidence="1">
    <location>
        <begin position="20"/>
        <end position="39"/>
    </location>
</feature>
<gene>
    <name evidence="2" type="ORF">UFOPK2658_01027</name>
</gene>
<proteinExistence type="predicted"/>
<keyword evidence="1" id="KW-0472">Membrane</keyword>
<protein>
    <submittedName>
        <fullName evidence="2">Unannotated protein</fullName>
    </submittedName>
</protein>
<keyword evidence="1" id="KW-0812">Transmembrane</keyword>
<name>A0A6J6RAQ9_9ZZZZ</name>
<accession>A0A6J6RAQ9</accession>
<dbReference type="EMBL" id="CAEZYH010000038">
    <property type="protein sequence ID" value="CAB4721011.1"/>
    <property type="molecule type" value="Genomic_DNA"/>
</dbReference>
<sequence>MANPDLSDIDAITMRRLRIMSSLSIGIFGLMGIGFFIIFHKDGKNPLQAQQRQDLVLAASGIALLAGGIALLLITFWGHYRSLDPA</sequence>
<keyword evidence="1" id="KW-1133">Transmembrane helix</keyword>
<organism evidence="2">
    <name type="scientific">freshwater metagenome</name>
    <dbReference type="NCBI Taxonomy" id="449393"/>
    <lineage>
        <taxon>unclassified sequences</taxon>
        <taxon>metagenomes</taxon>
        <taxon>ecological metagenomes</taxon>
    </lineage>
</organism>
<dbReference type="AlphaFoldDB" id="A0A6J6RAQ9"/>
<evidence type="ECO:0000256" key="1">
    <source>
        <dbReference type="SAM" id="Phobius"/>
    </source>
</evidence>
<evidence type="ECO:0000313" key="2">
    <source>
        <dbReference type="EMBL" id="CAB4721011.1"/>
    </source>
</evidence>
<feature type="transmembrane region" description="Helical" evidence="1">
    <location>
        <begin position="55"/>
        <end position="80"/>
    </location>
</feature>
<reference evidence="2" key="1">
    <citation type="submission" date="2020-05" db="EMBL/GenBank/DDBJ databases">
        <authorList>
            <person name="Chiriac C."/>
            <person name="Salcher M."/>
            <person name="Ghai R."/>
            <person name="Kavagutti S V."/>
        </authorList>
    </citation>
    <scope>NUCLEOTIDE SEQUENCE</scope>
</reference>